<sequence>MRIQLRELTIEDWKAVHAYASQEQVCRYQPWGPNTEAETKQYVEQIMQDTQADPRERYVYAILCEGDMIGSVELYLTSQYNREGEIGYILHPDYWNKGYATEAAKAVLSIGFHTFSLHRIYATCDPQNFASAAVLEKIGMQKEGYIREHMRMKTGWRDSLLYSILEHEYA</sequence>
<dbReference type="PANTHER" id="PTHR43792">
    <property type="entry name" value="GNAT FAMILY, PUTATIVE (AFU_ORTHOLOGUE AFUA_3G00765)-RELATED-RELATED"/>
    <property type="match status" value="1"/>
</dbReference>
<keyword evidence="6" id="KW-1185">Reference proteome</keyword>
<dbReference type="InterPro" id="IPR000182">
    <property type="entry name" value="GNAT_dom"/>
</dbReference>
<evidence type="ECO:0000313" key="6">
    <source>
        <dbReference type="Proteomes" id="UP000198666"/>
    </source>
</evidence>
<evidence type="ECO:0000256" key="2">
    <source>
        <dbReference type="ARBA" id="ARBA00023315"/>
    </source>
</evidence>
<comment type="similarity">
    <text evidence="3">Belongs to the acetyltransferase family. RimJ subfamily.</text>
</comment>
<dbReference type="EMBL" id="FMZB01000009">
    <property type="protein sequence ID" value="SDD35050.1"/>
    <property type="molecule type" value="Genomic_DNA"/>
</dbReference>
<dbReference type="InterPro" id="IPR016181">
    <property type="entry name" value="Acyl_CoA_acyltransferase"/>
</dbReference>
<feature type="domain" description="N-acetyltransferase" evidence="4">
    <location>
        <begin position="3"/>
        <end position="163"/>
    </location>
</feature>
<evidence type="ECO:0000259" key="4">
    <source>
        <dbReference type="PROSITE" id="PS51186"/>
    </source>
</evidence>
<protein>
    <submittedName>
        <fullName evidence="5">Protein N-acetyltransferase, RimJ/RimL family</fullName>
    </submittedName>
</protein>
<reference evidence="6" key="1">
    <citation type="submission" date="2016-10" db="EMBL/GenBank/DDBJ databases">
        <authorList>
            <person name="Varghese N."/>
            <person name="Submissions S."/>
        </authorList>
    </citation>
    <scope>NUCLEOTIDE SEQUENCE [LARGE SCALE GENOMIC DNA]</scope>
    <source>
        <strain evidence="6">DSM 21620</strain>
    </source>
</reference>
<dbReference type="Proteomes" id="UP000198666">
    <property type="component" value="Unassembled WGS sequence"/>
</dbReference>
<organism evidence="5 6">
    <name type="scientific">Terribacillus halophilus</name>
    <dbReference type="NCBI Taxonomy" id="361279"/>
    <lineage>
        <taxon>Bacteria</taxon>
        <taxon>Bacillati</taxon>
        <taxon>Bacillota</taxon>
        <taxon>Bacilli</taxon>
        <taxon>Bacillales</taxon>
        <taxon>Bacillaceae</taxon>
        <taxon>Terribacillus</taxon>
    </lineage>
</organism>
<dbReference type="PANTHER" id="PTHR43792:SF8">
    <property type="entry name" value="[RIBOSOMAL PROTEIN US5]-ALANINE N-ACETYLTRANSFERASE"/>
    <property type="match status" value="1"/>
</dbReference>
<dbReference type="STRING" id="361279.SAMN05421663_109130"/>
<dbReference type="PROSITE" id="PS51186">
    <property type="entry name" value="GNAT"/>
    <property type="match status" value="1"/>
</dbReference>
<evidence type="ECO:0000256" key="3">
    <source>
        <dbReference type="ARBA" id="ARBA00038502"/>
    </source>
</evidence>
<proteinExistence type="inferred from homology"/>
<keyword evidence="1 5" id="KW-0808">Transferase</keyword>
<keyword evidence="2" id="KW-0012">Acyltransferase</keyword>
<dbReference type="Pfam" id="PF13302">
    <property type="entry name" value="Acetyltransf_3"/>
    <property type="match status" value="1"/>
</dbReference>
<evidence type="ECO:0000313" key="5">
    <source>
        <dbReference type="EMBL" id="SDD35050.1"/>
    </source>
</evidence>
<gene>
    <name evidence="5" type="ORF">SAMN05421663_109130</name>
</gene>
<dbReference type="CDD" id="cd04301">
    <property type="entry name" value="NAT_SF"/>
    <property type="match status" value="1"/>
</dbReference>
<dbReference type="RefSeq" id="WP_342005241.1">
    <property type="nucleotide sequence ID" value="NZ_FMZB01000009.1"/>
</dbReference>
<dbReference type="InterPro" id="IPR051531">
    <property type="entry name" value="N-acetyltransferase"/>
</dbReference>
<dbReference type="SUPFAM" id="SSF55729">
    <property type="entry name" value="Acyl-CoA N-acyltransferases (Nat)"/>
    <property type="match status" value="1"/>
</dbReference>
<evidence type="ECO:0000256" key="1">
    <source>
        <dbReference type="ARBA" id="ARBA00022679"/>
    </source>
</evidence>
<dbReference type="GO" id="GO:0016747">
    <property type="term" value="F:acyltransferase activity, transferring groups other than amino-acyl groups"/>
    <property type="evidence" value="ECO:0007669"/>
    <property type="project" value="InterPro"/>
</dbReference>
<accession>A0A1G6U0Z8</accession>
<dbReference type="AlphaFoldDB" id="A0A1G6U0Z8"/>
<dbReference type="Gene3D" id="3.40.630.30">
    <property type="match status" value="1"/>
</dbReference>
<name>A0A1G6U0Z8_9BACI</name>